<evidence type="ECO:0000313" key="5">
    <source>
        <dbReference type="EMBL" id="RDU38466.1"/>
    </source>
</evidence>
<dbReference type="Gene3D" id="3.30.230.10">
    <property type="match status" value="1"/>
</dbReference>
<dbReference type="Proteomes" id="UP000257144">
    <property type="component" value="Unassembled WGS sequence"/>
</dbReference>
<keyword evidence="2" id="KW-0812">Transmembrane</keyword>
<dbReference type="SUPFAM" id="SSF54211">
    <property type="entry name" value="Ribosomal protein S5 domain 2-like"/>
    <property type="match status" value="1"/>
</dbReference>
<dbReference type="EMBL" id="QNQT01000001">
    <property type="protein sequence ID" value="RDU38466.1"/>
    <property type="molecule type" value="Genomic_DNA"/>
</dbReference>
<dbReference type="GO" id="GO:0030163">
    <property type="term" value="P:protein catabolic process"/>
    <property type="evidence" value="ECO:0007669"/>
    <property type="project" value="InterPro"/>
</dbReference>
<dbReference type="Pfam" id="PF05362">
    <property type="entry name" value="Lon_C"/>
    <property type="match status" value="1"/>
</dbReference>
<feature type="domain" description="PDZ" evidence="3">
    <location>
        <begin position="100"/>
        <end position="186"/>
    </location>
</feature>
<dbReference type="GO" id="GO:0006508">
    <property type="term" value="P:proteolysis"/>
    <property type="evidence" value="ECO:0007669"/>
    <property type="project" value="UniProtKB-KW"/>
</dbReference>
<dbReference type="Gene3D" id="2.30.42.10">
    <property type="match status" value="1"/>
</dbReference>
<gene>
    <name evidence="5" type="ORF">DRW41_02565</name>
</gene>
<organism evidence="5 6">
    <name type="scientific">Neobacillus piezotolerans</name>
    <dbReference type="NCBI Taxonomy" id="2259171"/>
    <lineage>
        <taxon>Bacteria</taxon>
        <taxon>Bacillati</taxon>
        <taxon>Bacillota</taxon>
        <taxon>Bacilli</taxon>
        <taxon>Bacillales</taxon>
        <taxon>Bacillaceae</taxon>
        <taxon>Neobacillus</taxon>
    </lineage>
</organism>
<name>A0A3D8GWN0_9BACI</name>
<dbReference type="InterPro" id="IPR014721">
    <property type="entry name" value="Ribsml_uS5_D2-typ_fold_subgr"/>
</dbReference>
<dbReference type="Pfam" id="PF13180">
    <property type="entry name" value="PDZ_2"/>
    <property type="match status" value="1"/>
</dbReference>
<dbReference type="NCBIfam" id="NF041438">
    <property type="entry name" value="SepM_fam_S16"/>
    <property type="match status" value="1"/>
</dbReference>
<keyword evidence="2" id="KW-0472">Membrane</keyword>
<feature type="active site" evidence="1">
    <location>
        <position position="234"/>
    </location>
</feature>
<keyword evidence="2" id="KW-1133">Transmembrane helix</keyword>
<proteinExistence type="inferred from homology"/>
<dbReference type="GO" id="GO:0005524">
    <property type="term" value="F:ATP binding"/>
    <property type="evidence" value="ECO:0007669"/>
    <property type="project" value="InterPro"/>
</dbReference>
<dbReference type="InterPro" id="IPR001478">
    <property type="entry name" value="PDZ"/>
</dbReference>
<dbReference type="SMART" id="SM00228">
    <property type="entry name" value="PDZ"/>
    <property type="match status" value="1"/>
</dbReference>
<feature type="active site" evidence="1">
    <location>
        <position position="278"/>
    </location>
</feature>
<dbReference type="AlphaFoldDB" id="A0A3D8GWN0"/>
<keyword evidence="1" id="KW-0720">Serine protease</keyword>
<evidence type="ECO:0000256" key="2">
    <source>
        <dbReference type="SAM" id="Phobius"/>
    </source>
</evidence>
<dbReference type="EC" id="3.4.21.53" evidence="1"/>
<keyword evidence="6" id="KW-1185">Reference proteome</keyword>
<dbReference type="GO" id="GO:0004252">
    <property type="term" value="F:serine-type endopeptidase activity"/>
    <property type="evidence" value="ECO:0007669"/>
    <property type="project" value="UniProtKB-UniRule"/>
</dbReference>
<dbReference type="GO" id="GO:0004176">
    <property type="term" value="F:ATP-dependent peptidase activity"/>
    <property type="evidence" value="ECO:0007669"/>
    <property type="project" value="UniProtKB-UniRule"/>
</dbReference>
<protein>
    <recommendedName>
        <fullName evidence="1">endopeptidase La</fullName>
        <ecNumber evidence="1">3.4.21.53</ecNumber>
    </recommendedName>
</protein>
<dbReference type="SUPFAM" id="SSF50156">
    <property type="entry name" value="PDZ domain-like"/>
    <property type="match status" value="1"/>
</dbReference>
<evidence type="ECO:0000256" key="1">
    <source>
        <dbReference type="PROSITE-ProRule" id="PRU01122"/>
    </source>
</evidence>
<feature type="domain" description="Lon proteolytic" evidence="4">
    <location>
        <begin position="229"/>
        <end position="335"/>
    </location>
</feature>
<dbReference type="PROSITE" id="PS50106">
    <property type="entry name" value="PDZ"/>
    <property type="match status" value="1"/>
</dbReference>
<keyword evidence="1" id="KW-0378">Hydrolase</keyword>
<keyword evidence="1" id="KW-0645">Protease</keyword>
<dbReference type="InterPro" id="IPR027065">
    <property type="entry name" value="Lon_Prtase"/>
</dbReference>
<evidence type="ECO:0000313" key="6">
    <source>
        <dbReference type="Proteomes" id="UP000257144"/>
    </source>
</evidence>
<comment type="catalytic activity">
    <reaction evidence="1">
        <text>Hydrolysis of proteins in presence of ATP.</text>
        <dbReference type="EC" id="3.4.21.53"/>
    </reaction>
</comment>
<sequence>MHKKHLKIPYVLAALLIVASMFYTLPYYISKPGLAKELEPIISVEGGHKEEGSFMLTTVRMGKANIYTYLLAKFGKYQEIYPIETILRKGESEQDYNTKQLHLMESSKTNAIEAAYKKAGIPVEYRYKGVYVMSIVPGMPAEGKLETGDRLMTADGKNLKSMTELLTLLASKKAGESVELDYIRDGKKHHVKLPLKPFEELPEKAGIGIEPVDDREIIVSPKVKVKTDEIGGPSAGLMFALEIYNQLTEEDLTKGYQIAGTGTLSDGIVGPIGGIEQKIVAADKAGAEYFFAPNEKGAKDSNYRAAVKTGKDIGTDMVIVPVDTFDDAVTYLEKLKPKKGKG</sequence>
<comment type="caution">
    <text evidence="5">The sequence shown here is derived from an EMBL/GenBank/DDBJ whole genome shotgun (WGS) entry which is preliminary data.</text>
</comment>
<comment type="similarity">
    <text evidence="1">Belongs to the peptidase S16 family.</text>
</comment>
<evidence type="ECO:0000259" key="4">
    <source>
        <dbReference type="PROSITE" id="PS51786"/>
    </source>
</evidence>
<dbReference type="RefSeq" id="WP_115450387.1">
    <property type="nucleotide sequence ID" value="NZ_QNQT01000001.1"/>
</dbReference>
<dbReference type="InterPro" id="IPR008269">
    <property type="entry name" value="Lon_proteolytic"/>
</dbReference>
<dbReference type="OrthoDB" id="2356897at2"/>
<dbReference type="InterPro" id="IPR036034">
    <property type="entry name" value="PDZ_sf"/>
</dbReference>
<evidence type="ECO:0000259" key="3">
    <source>
        <dbReference type="PROSITE" id="PS50106"/>
    </source>
</evidence>
<dbReference type="PANTHER" id="PTHR10046">
    <property type="entry name" value="ATP DEPENDENT LON PROTEASE FAMILY MEMBER"/>
    <property type="match status" value="1"/>
</dbReference>
<accession>A0A3D8GWN0</accession>
<reference evidence="5 6" key="1">
    <citation type="submission" date="2018-07" db="EMBL/GenBank/DDBJ databases">
        <title>Bacillus sp. YLB-04 draft genome sequence.</title>
        <authorList>
            <person name="Yu L."/>
            <person name="Tang X."/>
        </authorList>
    </citation>
    <scope>NUCLEOTIDE SEQUENCE [LARGE SCALE GENOMIC DNA]</scope>
    <source>
        <strain evidence="5 6">YLB-04</strain>
    </source>
</reference>
<dbReference type="PROSITE" id="PS51786">
    <property type="entry name" value="LON_PROTEOLYTIC"/>
    <property type="match status" value="1"/>
</dbReference>
<feature type="transmembrane region" description="Helical" evidence="2">
    <location>
        <begin position="12"/>
        <end position="29"/>
    </location>
</feature>
<dbReference type="InterPro" id="IPR020568">
    <property type="entry name" value="Ribosomal_Su5_D2-typ_SF"/>
</dbReference>